<evidence type="ECO:0000313" key="1">
    <source>
        <dbReference type="EMBL" id="CAE07976.1"/>
    </source>
</evidence>
<dbReference type="AlphaFoldDB" id="Q7U678"/>
<dbReference type="STRING" id="84588.SYNW1461"/>
<dbReference type="InterPro" id="IPR011250">
    <property type="entry name" value="OMP/PagP_B-barrel"/>
</dbReference>
<dbReference type="EMBL" id="BX569693">
    <property type="protein sequence ID" value="CAE07976.1"/>
    <property type="molecule type" value="Genomic_DNA"/>
</dbReference>
<sequence>MAAIQRFLQLMRFVRSFQATLLLSLLTGSAVRAETIQLKLKNGDTINGELIQEESTEALKVLMHPQLGRLEVSQDAIQPAKKTPKWTSTISAGVNAGNQDGDGTFSANIYGTSNYKNKSDQLKIEAGLNYGKNKDKGKSPEVKTDQGMASIRYDRSLTEKLTIYAKSGYQYNGLNDSGINTFDGSVGVGLPLITNTSTQATLSLGPKVHWSNGGKDCDGNEFCGNAYGGGNLIADLSWSPHKSFQLKLENSLSAIAASEVKPTNTFTATLKYFPRFTSGLFTSLRYASIYNSMSTPESDNRITGQVGYEF</sequence>
<evidence type="ECO:0000313" key="2">
    <source>
        <dbReference type="Proteomes" id="UP000001422"/>
    </source>
</evidence>
<dbReference type="Proteomes" id="UP000001422">
    <property type="component" value="Chromosome"/>
</dbReference>
<dbReference type="KEGG" id="syw:SYNW1461"/>
<organism evidence="1 2">
    <name type="scientific">Parasynechococcus marenigrum (strain WH8102)</name>
    <dbReference type="NCBI Taxonomy" id="84588"/>
    <lineage>
        <taxon>Bacteria</taxon>
        <taxon>Bacillati</taxon>
        <taxon>Cyanobacteriota</taxon>
        <taxon>Cyanophyceae</taxon>
        <taxon>Synechococcales</taxon>
        <taxon>Prochlorococcaceae</taxon>
        <taxon>Parasynechococcus</taxon>
        <taxon>Parasynechococcus marenigrum</taxon>
    </lineage>
</organism>
<proteinExistence type="predicted"/>
<dbReference type="TCDB" id="1.B.75.3.1">
    <property type="family name" value="the duf481 putative beta barrel porin (duf481) family"/>
</dbReference>
<gene>
    <name evidence="1" type="ordered locus">SYNW1461</name>
</gene>
<name>Q7U678_PARMW</name>
<accession>Q7U678</accession>
<dbReference type="HOGENOM" id="CLU_930431_0_0_3"/>
<reference evidence="1 2" key="1">
    <citation type="journal article" date="2003" name="Nature">
        <title>The genome of a motile marine Synechococcus.</title>
        <authorList>
            <person name="Palenik B."/>
            <person name="Brahamsha B."/>
            <person name="Larimer F."/>
            <person name="Land M."/>
            <person name="Hauser L."/>
            <person name="Chain P."/>
            <person name="Lamerdin J."/>
            <person name="Regala W."/>
            <person name="Allen E.A."/>
            <person name="McCarren J."/>
            <person name="Paulsen I."/>
            <person name="Dufresne A."/>
            <person name="Partensky F."/>
            <person name="Webb E."/>
            <person name="Waterbury J."/>
        </authorList>
    </citation>
    <scope>NUCLEOTIDE SEQUENCE [LARGE SCALE GENOMIC DNA]</scope>
    <source>
        <strain evidence="1 2">WH8102</strain>
    </source>
</reference>
<dbReference type="SUPFAM" id="SSF56925">
    <property type="entry name" value="OMPA-like"/>
    <property type="match status" value="1"/>
</dbReference>
<protein>
    <submittedName>
        <fullName evidence="1">Conserved hypothetical</fullName>
    </submittedName>
</protein>
<dbReference type="eggNOG" id="ENOG50321FH">
    <property type="taxonomic scope" value="Bacteria"/>
</dbReference>
<keyword evidence="2" id="KW-1185">Reference proteome</keyword>
<dbReference type="InterPro" id="IPR007433">
    <property type="entry name" value="DUF481"/>
</dbReference>
<dbReference type="Pfam" id="PF04338">
    <property type="entry name" value="DUF481"/>
    <property type="match status" value="1"/>
</dbReference>